<evidence type="ECO:0000256" key="2">
    <source>
        <dbReference type="SAM" id="MobiDB-lite"/>
    </source>
</evidence>
<reference evidence="3 4" key="1">
    <citation type="submission" date="2011-07" db="EMBL/GenBank/DDBJ databases">
        <authorList>
            <person name="Harkins D.M."/>
            <person name="Madupu R."/>
            <person name="Durkin A.S."/>
            <person name="Torralba M."/>
            <person name="Methe B."/>
            <person name="Sutton G.G."/>
            <person name="Nelson K.E."/>
        </authorList>
    </citation>
    <scope>NUCLEOTIDE SEQUENCE [LARGE SCALE GENOMIC DNA]</scope>
    <source>
        <strain evidence="3 4">HK 85</strain>
    </source>
</reference>
<feature type="region of interest" description="Disordered" evidence="2">
    <location>
        <begin position="90"/>
        <end position="115"/>
    </location>
</feature>
<name>F9QA07_9PAST</name>
<comment type="caution">
    <text evidence="3">The sequence shown here is derived from an EMBL/GenBank/DDBJ whole genome shotgun (WGS) entry which is preliminary data.</text>
</comment>
<dbReference type="Proteomes" id="UP000006235">
    <property type="component" value="Unassembled WGS sequence"/>
</dbReference>
<protein>
    <submittedName>
        <fullName evidence="3">Primosomal replication protein PriB/PriC</fullName>
    </submittedName>
</protein>
<dbReference type="InterPro" id="IPR010890">
    <property type="entry name" value="PriC"/>
</dbReference>
<dbReference type="STRING" id="1035188.HMPREF9952_0299"/>
<dbReference type="AlphaFoldDB" id="F9QA07"/>
<keyword evidence="1" id="KW-0175">Coiled coil</keyword>
<dbReference type="Pfam" id="PF07445">
    <property type="entry name" value="PriC"/>
    <property type="match status" value="1"/>
</dbReference>
<evidence type="ECO:0000313" key="4">
    <source>
        <dbReference type="Proteomes" id="UP000006235"/>
    </source>
</evidence>
<dbReference type="Gene3D" id="1.20.1270.340">
    <property type="match status" value="1"/>
</dbReference>
<feature type="coiled-coil region" evidence="1">
    <location>
        <begin position="124"/>
        <end position="151"/>
    </location>
</feature>
<organism evidence="3 4">
    <name type="scientific">Haemophilus pittmaniae HK 85</name>
    <dbReference type="NCBI Taxonomy" id="1035188"/>
    <lineage>
        <taxon>Bacteria</taxon>
        <taxon>Pseudomonadati</taxon>
        <taxon>Pseudomonadota</taxon>
        <taxon>Gammaproteobacteria</taxon>
        <taxon>Pasteurellales</taxon>
        <taxon>Pasteurellaceae</taxon>
        <taxon>Haemophilus</taxon>
    </lineage>
</organism>
<evidence type="ECO:0000313" key="3">
    <source>
        <dbReference type="EMBL" id="EGV05484.1"/>
    </source>
</evidence>
<accession>F9QA07</accession>
<evidence type="ECO:0000256" key="1">
    <source>
        <dbReference type="SAM" id="Coils"/>
    </source>
</evidence>
<dbReference type="EMBL" id="AFUV01000015">
    <property type="protein sequence ID" value="EGV05484.1"/>
    <property type="molecule type" value="Genomic_DNA"/>
</dbReference>
<gene>
    <name evidence="3" type="ORF">HMPREF9952_0299</name>
</gene>
<proteinExistence type="predicted"/>
<dbReference type="RefSeq" id="WP_007242923.1">
    <property type="nucleotide sequence ID" value="NZ_AFUV01000015.1"/>
</dbReference>
<sequence length="196" mass="23007">MQQQQLIQRLEEKLQALFQTFPTDSKMPIFVRFDRSLFSEDFQDLAFYRQEIEQTFAYLKSLDTLSAEQFAFITTRLSAQCAALSDALRPKSKPTAPLNPINSKPVESSKAADPVHKLPPRERLEKYYEALRQLNEKIDECRDAAQFANDEAIRELALKRKAQYKLRRTKCLDAIELLEAYLAFKEEKQKRKYYNK</sequence>
<dbReference type="InterPro" id="IPR038338">
    <property type="entry name" value="PriC_sf"/>
</dbReference>